<comment type="caution">
    <text evidence="8">The sequence shown here is derived from an EMBL/GenBank/DDBJ whole genome shotgun (WGS) entry which is preliminary data.</text>
</comment>
<evidence type="ECO:0000256" key="4">
    <source>
        <dbReference type="ARBA" id="ARBA00022989"/>
    </source>
</evidence>
<feature type="transmembrane region" description="Helical" evidence="6">
    <location>
        <begin position="153"/>
        <end position="169"/>
    </location>
</feature>
<evidence type="ECO:0000313" key="8">
    <source>
        <dbReference type="EMBL" id="KKP67176.1"/>
    </source>
</evidence>
<dbReference type="Pfam" id="PF00892">
    <property type="entry name" value="EamA"/>
    <property type="match status" value="2"/>
</dbReference>
<evidence type="ECO:0000313" key="9">
    <source>
        <dbReference type="Proteomes" id="UP000034127"/>
    </source>
</evidence>
<feature type="transmembrane region" description="Helical" evidence="6">
    <location>
        <begin position="128"/>
        <end position="147"/>
    </location>
</feature>
<dbReference type="GO" id="GO:0005886">
    <property type="term" value="C:plasma membrane"/>
    <property type="evidence" value="ECO:0007669"/>
    <property type="project" value="UniProtKB-SubCell"/>
</dbReference>
<dbReference type="InterPro" id="IPR051258">
    <property type="entry name" value="Diverse_Substrate_Transporter"/>
</dbReference>
<evidence type="ECO:0000256" key="3">
    <source>
        <dbReference type="ARBA" id="ARBA00022692"/>
    </source>
</evidence>
<dbReference type="InterPro" id="IPR037185">
    <property type="entry name" value="EmrE-like"/>
</dbReference>
<evidence type="ECO:0000256" key="5">
    <source>
        <dbReference type="ARBA" id="ARBA00023136"/>
    </source>
</evidence>
<evidence type="ECO:0000256" key="2">
    <source>
        <dbReference type="ARBA" id="ARBA00022475"/>
    </source>
</evidence>
<feature type="transmembrane region" description="Helical" evidence="6">
    <location>
        <begin position="206"/>
        <end position="230"/>
    </location>
</feature>
<dbReference type="Proteomes" id="UP000034127">
    <property type="component" value="Unassembled WGS sequence"/>
</dbReference>
<evidence type="ECO:0000256" key="6">
    <source>
        <dbReference type="SAM" id="Phobius"/>
    </source>
</evidence>
<protein>
    <recommendedName>
        <fullName evidence="7">EamA domain-containing protein</fullName>
    </recommendedName>
</protein>
<proteinExistence type="predicted"/>
<keyword evidence="4 6" id="KW-1133">Transmembrane helix</keyword>
<keyword evidence="5 6" id="KW-0472">Membrane</keyword>
<comment type="subcellular location">
    <subcellularLocation>
        <location evidence="1">Cell membrane</location>
        <topology evidence="1">Multi-pass membrane protein</topology>
    </subcellularLocation>
</comment>
<dbReference type="SUPFAM" id="SSF103481">
    <property type="entry name" value="Multidrug resistance efflux transporter EmrE"/>
    <property type="match status" value="2"/>
</dbReference>
<feature type="transmembrane region" description="Helical" evidence="6">
    <location>
        <begin position="263"/>
        <end position="279"/>
    </location>
</feature>
<gene>
    <name evidence="8" type="ORF">UR63_C0020G0048</name>
</gene>
<feature type="transmembrane region" description="Helical" evidence="6">
    <location>
        <begin position="95"/>
        <end position="116"/>
    </location>
</feature>
<accession>A0A0G0BTV9</accession>
<dbReference type="PANTHER" id="PTHR42920:SF5">
    <property type="entry name" value="EAMA DOMAIN-CONTAINING PROTEIN"/>
    <property type="match status" value="1"/>
</dbReference>
<dbReference type="PANTHER" id="PTHR42920">
    <property type="entry name" value="OS03G0707200 PROTEIN-RELATED"/>
    <property type="match status" value="1"/>
</dbReference>
<keyword evidence="2" id="KW-1003">Cell membrane</keyword>
<reference evidence="8 9" key="1">
    <citation type="journal article" date="2015" name="Nature">
        <title>rRNA introns, odd ribosomes, and small enigmatic genomes across a large radiation of phyla.</title>
        <authorList>
            <person name="Brown C.T."/>
            <person name="Hug L.A."/>
            <person name="Thomas B.C."/>
            <person name="Sharon I."/>
            <person name="Castelle C.J."/>
            <person name="Singh A."/>
            <person name="Wilkins M.J."/>
            <person name="Williams K.H."/>
            <person name="Banfield J.F."/>
        </authorList>
    </citation>
    <scope>NUCLEOTIDE SEQUENCE [LARGE SCALE GENOMIC DNA]</scope>
</reference>
<dbReference type="InterPro" id="IPR000620">
    <property type="entry name" value="EamA_dom"/>
</dbReference>
<name>A0A0G0BTV9_9BACT</name>
<feature type="transmembrane region" description="Helical" evidence="6">
    <location>
        <begin position="237"/>
        <end position="257"/>
    </location>
</feature>
<organism evidence="8 9">
    <name type="scientific">Candidatus Roizmanbacteria bacterium GW2011_GWC2_35_12</name>
    <dbReference type="NCBI Taxonomy" id="1618485"/>
    <lineage>
        <taxon>Bacteria</taxon>
        <taxon>Candidatus Roizmaniibacteriota</taxon>
    </lineage>
</organism>
<feature type="transmembrane region" description="Helical" evidence="6">
    <location>
        <begin position="181"/>
        <end position="200"/>
    </location>
</feature>
<feature type="transmembrane region" description="Helical" evidence="6">
    <location>
        <begin position="67"/>
        <end position="89"/>
    </location>
</feature>
<dbReference type="AlphaFoldDB" id="A0A0G0BTV9"/>
<sequence length="282" mass="32052">MKKALFAALGFCLFFSLQIVLQKKFLITQINPLQMNFLMNLTSFILLTIYGLIFNKKIFSFKLVRPVLRPYLIATVLWIAADLFAIFGLKMSSSVNYSILSRTTVFFTYFMAILFFEEVYFFNKVVSIFLSLIGSFLVVYNFKTAIAVNPGDLFFLGFAIFISLSGLFRPKIFKQISPIHLTYLMFCLSTLILGLLTFFLDPLKELVIPQFIIAISIFGLLGFNLVNYAIQKAGASFFSVVSSLLPLFTAVFTFFILGTLPTFNQLIGGLIIIFSIYIFQKK</sequence>
<feature type="transmembrane region" description="Helical" evidence="6">
    <location>
        <begin position="38"/>
        <end position="55"/>
    </location>
</feature>
<feature type="domain" description="EamA" evidence="7">
    <location>
        <begin position="3"/>
        <end position="139"/>
    </location>
</feature>
<evidence type="ECO:0000256" key="1">
    <source>
        <dbReference type="ARBA" id="ARBA00004651"/>
    </source>
</evidence>
<evidence type="ECO:0000259" key="7">
    <source>
        <dbReference type="Pfam" id="PF00892"/>
    </source>
</evidence>
<feature type="domain" description="EamA" evidence="7">
    <location>
        <begin position="150"/>
        <end position="278"/>
    </location>
</feature>
<dbReference type="EMBL" id="LBPX01000020">
    <property type="protein sequence ID" value="KKP67176.1"/>
    <property type="molecule type" value="Genomic_DNA"/>
</dbReference>
<keyword evidence="3 6" id="KW-0812">Transmembrane</keyword>